<dbReference type="EMBL" id="JADNYJ010000030">
    <property type="protein sequence ID" value="KAF8903458.1"/>
    <property type="molecule type" value="Genomic_DNA"/>
</dbReference>
<dbReference type="Gene3D" id="2.60.120.200">
    <property type="match status" value="1"/>
</dbReference>
<dbReference type="GO" id="GO:0004553">
    <property type="term" value="F:hydrolase activity, hydrolyzing O-glycosyl compounds"/>
    <property type="evidence" value="ECO:0007669"/>
    <property type="project" value="InterPro"/>
</dbReference>
<feature type="chain" id="PRO_5040513956" evidence="2">
    <location>
        <begin position="17"/>
        <end position="379"/>
    </location>
</feature>
<dbReference type="AlphaFoldDB" id="A0A9P5TQF2"/>
<dbReference type="SUPFAM" id="SSF49899">
    <property type="entry name" value="Concanavalin A-like lectins/glucanases"/>
    <property type="match status" value="1"/>
</dbReference>
<dbReference type="InterPro" id="IPR013320">
    <property type="entry name" value="ConA-like_dom_sf"/>
</dbReference>
<dbReference type="PROSITE" id="PS51762">
    <property type="entry name" value="GH16_2"/>
    <property type="match status" value="1"/>
</dbReference>
<keyword evidence="5" id="KW-1185">Reference proteome</keyword>
<protein>
    <submittedName>
        <fullName evidence="4">Concanavalin A-like lectin/glucanase domain-containing protein</fullName>
    </submittedName>
</protein>
<accession>A0A9P5TQF2</accession>
<evidence type="ECO:0000256" key="1">
    <source>
        <dbReference type="SAM" id="MobiDB-lite"/>
    </source>
</evidence>
<feature type="signal peptide" evidence="2">
    <location>
        <begin position="1"/>
        <end position="16"/>
    </location>
</feature>
<gene>
    <name evidence="4" type="ORF">CPB84DRAFT_769305</name>
</gene>
<evidence type="ECO:0000313" key="5">
    <source>
        <dbReference type="Proteomes" id="UP000724874"/>
    </source>
</evidence>
<sequence>MLRALTLAILLETAFSQQLKLATNYSGSGFFDLWNFKAGNDATNFFGQPGNQVFLSQADAAQQNLTSVSPTTGNVILKVDDFTNAPANGTFGRNTVQLLSKDAVGPGSLVIMDAVHMPFGCSVWPAFWMSGQNWPQNGEIDIVENVNLATNNQYSLHTENGCTHPAAGQVQETGNLISTDCFVNATGQPGNEGCLVADSNKSYGAGFAQNGGGAFALLWNDEGIQIWFFTRSAIPTDLPTANPNPSGWGTPTAFYPSSSCPTQQFFGPQTMILEIDVCGNFAVDVFSQTCSGLCTDLVPNAANYHDAFFEIKYIAVFTNGSTTNSSSSSGSTGSSGSNSSGSGSSSGSKSAGVSFKALGTMSAVVGVVVPLLAFASLAL</sequence>
<dbReference type="InterPro" id="IPR050546">
    <property type="entry name" value="Glycosyl_Hydrlase_16"/>
</dbReference>
<keyword evidence="2" id="KW-0732">Signal</keyword>
<reference evidence="4" key="1">
    <citation type="submission" date="2020-11" db="EMBL/GenBank/DDBJ databases">
        <authorList>
            <consortium name="DOE Joint Genome Institute"/>
            <person name="Ahrendt S."/>
            <person name="Riley R."/>
            <person name="Andreopoulos W."/>
            <person name="LaButti K."/>
            <person name="Pangilinan J."/>
            <person name="Ruiz-duenas F.J."/>
            <person name="Barrasa J.M."/>
            <person name="Sanchez-Garcia M."/>
            <person name="Camarero S."/>
            <person name="Miyauchi S."/>
            <person name="Serrano A."/>
            <person name="Linde D."/>
            <person name="Babiker R."/>
            <person name="Drula E."/>
            <person name="Ayuso-Fernandez I."/>
            <person name="Pacheco R."/>
            <person name="Padilla G."/>
            <person name="Ferreira P."/>
            <person name="Barriuso J."/>
            <person name="Kellner H."/>
            <person name="Castanera R."/>
            <person name="Alfaro M."/>
            <person name="Ramirez L."/>
            <person name="Pisabarro A.G."/>
            <person name="Kuo A."/>
            <person name="Tritt A."/>
            <person name="Lipzen A."/>
            <person name="He G."/>
            <person name="Yan M."/>
            <person name="Ng V."/>
            <person name="Cullen D."/>
            <person name="Martin F."/>
            <person name="Rosso M.-N."/>
            <person name="Henrissat B."/>
            <person name="Hibbett D."/>
            <person name="Martinez A.T."/>
            <person name="Grigoriev I.V."/>
        </authorList>
    </citation>
    <scope>NUCLEOTIDE SEQUENCE</scope>
    <source>
        <strain evidence="4">AH 44721</strain>
    </source>
</reference>
<dbReference type="Proteomes" id="UP000724874">
    <property type="component" value="Unassembled WGS sequence"/>
</dbReference>
<organism evidence="4 5">
    <name type="scientific">Gymnopilus junonius</name>
    <name type="common">Spectacular rustgill mushroom</name>
    <name type="synonym">Gymnopilus spectabilis subsp. junonius</name>
    <dbReference type="NCBI Taxonomy" id="109634"/>
    <lineage>
        <taxon>Eukaryota</taxon>
        <taxon>Fungi</taxon>
        <taxon>Dikarya</taxon>
        <taxon>Basidiomycota</taxon>
        <taxon>Agaricomycotina</taxon>
        <taxon>Agaricomycetes</taxon>
        <taxon>Agaricomycetidae</taxon>
        <taxon>Agaricales</taxon>
        <taxon>Agaricineae</taxon>
        <taxon>Hymenogastraceae</taxon>
        <taxon>Gymnopilus</taxon>
    </lineage>
</organism>
<dbReference type="CDD" id="cd02181">
    <property type="entry name" value="GH16_fungal_Lam16A_glucanase"/>
    <property type="match status" value="1"/>
</dbReference>
<dbReference type="InterPro" id="IPR000757">
    <property type="entry name" value="Beta-glucanase-like"/>
</dbReference>
<comment type="caution">
    <text evidence="4">The sequence shown here is derived from an EMBL/GenBank/DDBJ whole genome shotgun (WGS) entry which is preliminary data.</text>
</comment>
<proteinExistence type="predicted"/>
<name>A0A9P5TQF2_GYMJU</name>
<feature type="region of interest" description="Disordered" evidence="1">
    <location>
        <begin position="324"/>
        <end position="347"/>
    </location>
</feature>
<dbReference type="GO" id="GO:0009251">
    <property type="term" value="P:glucan catabolic process"/>
    <property type="evidence" value="ECO:0007669"/>
    <property type="project" value="TreeGrafter"/>
</dbReference>
<dbReference type="PANTHER" id="PTHR10963">
    <property type="entry name" value="GLYCOSYL HYDROLASE-RELATED"/>
    <property type="match status" value="1"/>
</dbReference>
<evidence type="ECO:0000259" key="3">
    <source>
        <dbReference type="PROSITE" id="PS51762"/>
    </source>
</evidence>
<evidence type="ECO:0000256" key="2">
    <source>
        <dbReference type="SAM" id="SignalP"/>
    </source>
</evidence>
<dbReference type="PANTHER" id="PTHR10963:SF24">
    <property type="entry name" value="GLYCOSIDASE C21B10.07-RELATED"/>
    <property type="match status" value="1"/>
</dbReference>
<feature type="domain" description="GH16" evidence="3">
    <location>
        <begin position="23"/>
        <end position="286"/>
    </location>
</feature>
<evidence type="ECO:0000313" key="4">
    <source>
        <dbReference type="EMBL" id="KAF8903458.1"/>
    </source>
</evidence>
<dbReference type="Pfam" id="PF26113">
    <property type="entry name" value="GH16_XgeA"/>
    <property type="match status" value="1"/>
</dbReference>
<dbReference type="OrthoDB" id="192832at2759"/>